<evidence type="ECO:0000256" key="3">
    <source>
        <dbReference type="ARBA" id="ARBA00022723"/>
    </source>
</evidence>
<dbReference type="GO" id="GO:0004521">
    <property type="term" value="F:RNA endonuclease activity"/>
    <property type="evidence" value="ECO:0007669"/>
    <property type="project" value="UniProtKB-UniRule"/>
</dbReference>
<dbReference type="InterPro" id="IPR002036">
    <property type="entry name" value="YbeY"/>
</dbReference>
<keyword evidence="5 7" id="KW-0378">Hydrolase</keyword>
<dbReference type="EC" id="3.1.-.-" evidence="7"/>
<comment type="similarity">
    <text evidence="1 7">Belongs to the endoribonuclease YbeY family.</text>
</comment>
<dbReference type="AlphaFoldDB" id="A0A7M1AV65"/>
<keyword evidence="4 7" id="KW-0255">Endonuclease</keyword>
<name>A0A7M1AV65_9BACT</name>
<dbReference type="Pfam" id="PF02130">
    <property type="entry name" value="YbeY"/>
    <property type="match status" value="1"/>
</dbReference>
<keyword evidence="2 7" id="KW-0540">Nuclease</keyword>
<dbReference type="Gene3D" id="3.40.390.30">
    <property type="entry name" value="Metalloproteases ('zincins'), catalytic domain"/>
    <property type="match status" value="1"/>
</dbReference>
<keyword evidence="6 7" id="KW-0862">Zinc</keyword>
<gene>
    <name evidence="7 8" type="primary">ybeY</name>
    <name evidence="8" type="ORF">FJR03_05780</name>
</gene>
<sequence length="139" mass="16149">MIDIENKTDLEIDFSKLETILKSLTKKEIELIITDNDDIQTINKEYRDKDYPTDVLSFPYEEMPFSPLGSIIISKNFVEEKSKELGHSIQDEFTLLFIHGLLHILGYDHEVDNGEMREMEEKLIKKFSLPASLIVRTQG</sequence>
<dbReference type="GO" id="GO:0006364">
    <property type="term" value="P:rRNA processing"/>
    <property type="evidence" value="ECO:0007669"/>
    <property type="project" value="UniProtKB-UniRule"/>
</dbReference>
<dbReference type="GO" id="GO:0005737">
    <property type="term" value="C:cytoplasm"/>
    <property type="evidence" value="ECO:0007669"/>
    <property type="project" value="UniProtKB-SubCell"/>
</dbReference>
<dbReference type="NCBIfam" id="TIGR00043">
    <property type="entry name" value="rRNA maturation RNase YbeY"/>
    <property type="match status" value="1"/>
</dbReference>
<dbReference type="KEGG" id="smax:FJR03_05780"/>
<dbReference type="EMBL" id="CP041165">
    <property type="protein sequence ID" value="QOP41276.1"/>
    <property type="molecule type" value="Genomic_DNA"/>
</dbReference>
<proteinExistence type="inferred from homology"/>
<comment type="function">
    <text evidence="7">Single strand-specific metallo-endoribonuclease involved in late-stage 70S ribosome quality control and in maturation of the 3' terminus of the 16S rRNA.</text>
</comment>
<dbReference type="RefSeq" id="WP_193114694.1">
    <property type="nucleotide sequence ID" value="NZ_CP041165.1"/>
</dbReference>
<dbReference type="PROSITE" id="PS01306">
    <property type="entry name" value="UPF0054"/>
    <property type="match status" value="1"/>
</dbReference>
<feature type="binding site" evidence="7">
    <location>
        <position position="99"/>
    </location>
    <ligand>
        <name>Zn(2+)</name>
        <dbReference type="ChEBI" id="CHEBI:29105"/>
        <note>catalytic</note>
    </ligand>
</feature>
<dbReference type="PANTHER" id="PTHR46986:SF1">
    <property type="entry name" value="ENDORIBONUCLEASE YBEY, CHLOROPLASTIC"/>
    <property type="match status" value="1"/>
</dbReference>
<evidence type="ECO:0000313" key="8">
    <source>
        <dbReference type="EMBL" id="QOP41276.1"/>
    </source>
</evidence>
<dbReference type="InterPro" id="IPR023091">
    <property type="entry name" value="MetalPrtase_cat_dom_sf_prd"/>
</dbReference>
<feature type="binding site" evidence="7">
    <location>
        <position position="103"/>
    </location>
    <ligand>
        <name>Zn(2+)</name>
        <dbReference type="ChEBI" id="CHEBI:29105"/>
        <note>catalytic</note>
    </ligand>
</feature>
<feature type="binding site" evidence="7">
    <location>
        <position position="109"/>
    </location>
    <ligand>
        <name>Zn(2+)</name>
        <dbReference type="ChEBI" id="CHEBI:29105"/>
        <note>catalytic</note>
    </ligand>
</feature>
<evidence type="ECO:0000256" key="5">
    <source>
        <dbReference type="ARBA" id="ARBA00022801"/>
    </source>
</evidence>
<comment type="subcellular location">
    <subcellularLocation>
        <location evidence="7">Cytoplasm</location>
    </subcellularLocation>
</comment>
<keyword evidence="7" id="KW-0690">Ribosome biogenesis</keyword>
<dbReference type="Proteomes" id="UP000593910">
    <property type="component" value="Chromosome"/>
</dbReference>
<dbReference type="HAMAP" id="MF_00009">
    <property type="entry name" value="Endoribonucl_YbeY"/>
    <property type="match status" value="1"/>
</dbReference>
<evidence type="ECO:0000313" key="9">
    <source>
        <dbReference type="Proteomes" id="UP000593910"/>
    </source>
</evidence>
<protein>
    <recommendedName>
        <fullName evidence="7">Endoribonuclease YbeY</fullName>
        <ecNumber evidence="7">3.1.-.-</ecNumber>
    </recommendedName>
</protein>
<comment type="cofactor">
    <cofactor evidence="7">
        <name>Zn(2+)</name>
        <dbReference type="ChEBI" id="CHEBI:29105"/>
    </cofactor>
    <text evidence="7">Binds 1 zinc ion.</text>
</comment>
<accession>A0A7M1AV65</accession>
<reference evidence="8 9" key="1">
    <citation type="submission" date="2019-06" db="EMBL/GenBank/DDBJ databases">
        <title>Sulfurimonas gotlandica sp. nov., a chemoautotrophic and psychrotolerant epsilonproteobacterium isolated from a pelagic redoxcline, and an emended description of the genus Sulfurimonas.</title>
        <authorList>
            <person name="Wang S."/>
            <person name="Jiang L."/>
            <person name="Shao Z."/>
        </authorList>
    </citation>
    <scope>NUCLEOTIDE SEQUENCE [LARGE SCALE GENOMIC DNA]</scope>
    <source>
        <strain evidence="8 9">B2</strain>
    </source>
</reference>
<dbReference type="GO" id="GO:0004222">
    <property type="term" value="F:metalloendopeptidase activity"/>
    <property type="evidence" value="ECO:0007669"/>
    <property type="project" value="InterPro"/>
</dbReference>
<evidence type="ECO:0000256" key="2">
    <source>
        <dbReference type="ARBA" id="ARBA00022722"/>
    </source>
</evidence>
<evidence type="ECO:0000256" key="1">
    <source>
        <dbReference type="ARBA" id="ARBA00010875"/>
    </source>
</evidence>
<organism evidence="8 9">
    <name type="scientific">Sulfurimonas marina</name>
    <dbReference type="NCBI Taxonomy" id="2590551"/>
    <lineage>
        <taxon>Bacteria</taxon>
        <taxon>Pseudomonadati</taxon>
        <taxon>Campylobacterota</taxon>
        <taxon>Epsilonproteobacteria</taxon>
        <taxon>Campylobacterales</taxon>
        <taxon>Sulfurimonadaceae</taxon>
        <taxon>Sulfurimonas</taxon>
    </lineage>
</organism>
<dbReference type="PANTHER" id="PTHR46986">
    <property type="entry name" value="ENDORIBONUCLEASE YBEY, CHLOROPLASTIC"/>
    <property type="match status" value="1"/>
</dbReference>
<keyword evidence="7" id="KW-0963">Cytoplasm</keyword>
<evidence type="ECO:0000256" key="7">
    <source>
        <dbReference type="HAMAP-Rule" id="MF_00009"/>
    </source>
</evidence>
<dbReference type="GO" id="GO:0008270">
    <property type="term" value="F:zinc ion binding"/>
    <property type="evidence" value="ECO:0007669"/>
    <property type="project" value="UniProtKB-UniRule"/>
</dbReference>
<keyword evidence="7" id="KW-0698">rRNA processing</keyword>
<dbReference type="InterPro" id="IPR020549">
    <property type="entry name" value="YbeY_CS"/>
</dbReference>
<dbReference type="SUPFAM" id="SSF55486">
    <property type="entry name" value="Metalloproteases ('zincins'), catalytic domain"/>
    <property type="match status" value="1"/>
</dbReference>
<evidence type="ECO:0000256" key="6">
    <source>
        <dbReference type="ARBA" id="ARBA00022833"/>
    </source>
</evidence>
<evidence type="ECO:0000256" key="4">
    <source>
        <dbReference type="ARBA" id="ARBA00022759"/>
    </source>
</evidence>
<keyword evidence="3 7" id="KW-0479">Metal-binding</keyword>
<keyword evidence="9" id="KW-1185">Reference proteome</keyword>